<dbReference type="KEGG" id="malk:MalAC0309_0357"/>
<dbReference type="RefSeq" id="WP_096420302.1">
    <property type="nucleotide sequence ID" value="NZ_AP017315.1"/>
</dbReference>
<evidence type="ECO:0000313" key="4">
    <source>
        <dbReference type="Proteomes" id="UP000218965"/>
    </source>
</evidence>
<keyword evidence="3" id="KW-0456">Lyase</keyword>
<dbReference type="EC" id="4.1.2.40" evidence="3"/>
<evidence type="ECO:0000256" key="2">
    <source>
        <dbReference type="PIRSR" id="PIRSR001359-3"/>
    </source>
</evidence>
<evidence type="ECO:0000256" key="1">
    <source>
        <dbReference type="PIRSR" id="PIRSR001359-1"/>
    </source>
</evidence>
<feature type="binding site" evidence="2">
    <location>
        <position position="173"/>
    </location>
    <ligand>
        <name>Zn(2+)</name>
        <dbReference type="ChEBI" id="CHEBI:29105"/>
        <label>1</label>
        <note>catalytic</note>
    </ligand>
</feature>
<reference evidence="3 4" key="2">
    <citation type="submission" date="2016-01" db="EMBL/GenBank/DDBJ databases">
        <title>Microcella alkaliphila JAM AC0309 whole genome shotgun sequence.</title>
        <authorList>
            <person name="Kurata A."/>
            <person name="Hirose Y."/>
            <person name="Kishimoto N."/>
            <person name="Kobayashi T."/>
        </authorList>
    </citation>
    <scope>NUCLEOTIDE SEQUENCE [LARGE SCALE GENOMIC DNA]</scope>
    <source>
        <strain evidence="3 4">JAM AC0309</strain>
    </source>
</reference>
<feature type="active site" description="Proton donor" evidence="1">
    <location>
        <position position="79"/>
    </location>
</feature>
<dbReference type="InterPro" id="IPR000771">
    <property type="entry name" value="FBA_II"/>
</dbReference>
<protein>
    <submittedName>
        <fullName evidence="3">Tagatose-bisphosphate aldolase</fullName>
        <ecNumber evidence="3">4.1.2.40</ecNumber>
    </submittedName>
</protein>
<keyword evidence="2" id="KW-0479">Metal-binding</keyword>
<dbReference type="Proteomes" id="UP000218965">
    <property type="component" value="Chromosome"/>
</dbReference>
<gene>
    <name evidence="3" type="ORF">MalAC0309_0357</name>
</gene>
<dbReference type="GO" id="GO:0009025">
    <property type="term" value="F:tagatose-bisphosphate aldolase activity"/>
    <property type="evidence" value="ECO:0007669"/>
    <property type="project" value="UniProtKB-EC"/>
</dbReference>
<feature type="binding site" evidence="2">
    <location>
        <position position="131"/>
    </location>
    <ligand>
        <name>Zn(2+)</name>
        <dbReference type="ChEBI" id="CHEBI:29105"/>
        <label>2</label>
    </ligand>
</feature>
<dbReference type="Pfam" id="PF01116">
    <property type="entry name" value="F_bP_aldolase"/>
    <property type="match status" value="1"/>
</dbReference>
<dbReference type="SUPFAM" id="SSF51569">
    <property type="entry name" value="Aldolase"/>
    <property type="match status" value="1"/>
</dbReference>
<dbReference type="EMBL" id="AP017315">
    <property type="protein sequence ID" value="BAU31232.1"/>
    <property type="molecule type" value="Genomic_DNA"/>
</dbReference>
<proteinExistence type="predicted"/>
<dbReference type="PANTHER" id="PTHR30304:SF0">
    <property type="entry name" value="D-TAGATOSE-1,6-BISPHOSPHATE ALDOLASE SUBUNIT GATY-RELATED"/>
    <property type="match status" value="1"/>
</dbReference>
<comment type="cofactor">
    <cofactor evidence="2">
        <name>Zn(2+)</name>
        <dbReference type="ChEBI" id="CHEBI:29105"/>
    </cofactor>
    <text evidence="2">Binds 2 Zn(2+) ions per subunit. One is catalytic and the other provides a structural contribution.</text>
</comment>
<dbReference type="PANTHER" id="PTHR30304">
    <property type="entry name" value="D-TAGATOSE-1,6-BISPHOSPHATE ALDOLASE"/>
    <property type="match status" value="1"/>
</dbReference>
<sequence length="285" mass="29545">MALTDMASLLRDYRAVGAFNFVQLELAEAIVLGAEEAGAGAVLQLSENAVRFHGSLAPAAYAALRLADQASTPIVVHLDHATDEALVDEAIALGVPSIMFDAAHLPESENVERTREVAQRAHTAGVWVEAELGEIGGKGGAHTPGVRTNVDDAVAFCAATGVDALAVAVGSSHAMTHRDAQLDNDLIRRLARSVPVPLVLHGSSGVADSGIDAAIRAGMRKINIGTHVSAVMTHAVRKVLSTDSTIVDPRTYLAAGRSAVASEVARLLRVIVEGHIRVGAPGSTS</sequence>
<dbReference type="GO" id="GO:0008270">
    <property type="term" value="F:zinc ion binding"/>
    <property type="evidence" value="ECO:0007669"/>
    <property type="project" value="InterPro"/>
</dbReference>
<dbReference type="CDD" id="cd00947">
    <property type="entry name" value="TBP_aldolase_IIB"/>
    <property type="match status" value="1"/>
</dbReference>
<dbReference type="PIRSF" id="PIRSF001359">
    <property type="entry name" value="F_bP_aldolase_II"/>
    <property type="match status" value="1"/>
</dbReference>
<feature type="binding site" evidence="2">
    <location>
        <position position="80"/>
    </location>
    <ligand>
        <name>Zn(2+)</name>
        <dbReference type="ChEBI" id="CHEBI:29105"/>
        <label>1</label>
        <note>catalytic</note>
    </ligand>
</feature>
<feature type="binding site" evidence="2">
    <location>
        <position position="201"/>
    </location>
    <ligand>
        <name>Zn(2+)</name>
        <dbReference type="ChEBI" id="CHEBI:29105"/>
        <label>1</label>
        <note>catalytic</note>
    </ligand>
</feature>
<dbReference type="InterPro" id="IPR050246">
    <property type="entry name" value="Class_II_FBP_aldolase"/>
</dbReference>
<dbReference type="AlphaFoldDB" id="A0A0U5B5N5"/>
<dbReference type="Gene3D" id="3.20.20.70">
    <property type="entry name" value="Aldolase class I"/>
    <property type="match status" value="1"/>
</dbReference>
<dbReference type="OrthoDB" id="9803995at2"/>
<dbReference type="InterPro" id="IPR013785">
    <property type="entry name" value="Aldolase_TIM"/>
</dbReference>
<evidence type="ECO:0000313" key="3">
    <source>
        <dbReference type="EMBL" id="BAU31232.1"/>
    </source>
</evidence>
<organism evidence="3 4">
    <name type="scientific">Microcella alkaliphila</name>
    <dbReference type="NCBI Taxonomy" id="279828"/>
    <lineage>
        <taxon>Bacteria</taxon>
        <taxon>Bacillati</taxon>
        <taxon>Actinomycetota</taxon>
        <taxon>Actinomycetes</taxon>
        <taxon>Micrococcales</taxon>
        <taxon>Microbacteriaceae</taxon>
        <taxon>Microcella</taxon>
    </lineage>
</organism>
<keyword evidence="2" id="KW-0862">Zinc</keyword>
<feature type="binding site" evidence="2">
    <location>
        <position position="101"/>
    </location>
    <ligand>
        <name>Zn(2+)</name>
        <dbReference type="ChEBI" id="CHEBI:29105"/>
        <label>2</label>
    </ligand>
</feature>
<name>A0A0U5B5N5_9MICO</name>
<dbReference type="GO" id="GO:0005975">
    <property type="term" value="P:carbohydrate metabolic process"/>
    <property type="evidence" value="ECO:0007669"/>
    <property type="project" value="InterPro"/>
</dbReference>
<accession>A0A0U5B5N5</accession>
<reference evidence="4" key="1">
    <citation type="submission" date="2015-12" db="EMBL/GenBank/DDBJ databases">
        <authorList>
            <person name="Shamseldin A."/>
            <person name="Moawad H."/>
            <person name="Abd El-Rahim W.M."/>
            <person name="Sadowsky M.J."/>
        </authorList>
    </citation>
    <scope>NUCLEOTIDE SEQUENCE [LARGE SCALE GENOMIC DNA]</scope>
    <source>
        <strain evidence="4">JAM AC0309</strain>
    </source>
</reference>